<organism evidence="1 2">
    <name type="scientific">Salinispora tropica (strain ATCC BAA-916 / DSM 44818 / JCM 13857 / NBRC 105044 / CNB-440)</name>
    <dbReference type="NCBI Taxonomy" id="369723"/>
    <lineage>
        <taxon>Bacteria</taxon>
        <taxon>Bacillati</taxon>
        <taxon>Actinomycetota</taxon>
        <taxon>Actinomycetes</taxon>
        <taxon>Micromonosporales</taxon>
        <taxon>Micromonosporaceae</taxon>
        <taxon>Salinispora</taxon>
    </lineage>
</organism>
<accession>A4X934</accession>
<dbReference type="STRING" id="369723.Strop_2953"/>
<name>A4X934_SALTO</name>
<dbReference type="PATRIC" id="fig|369723.5.peg.3040"/>
<dbReference type="eggNOG" id="COG0457">
    <property type="taxonomic scope" value="Bacteria"/>
</dbReference>
<protein>
    <recommendedName>
        <fullName evidence="3">DUF4034 domain-containing protein</fullName>
    </recommendedName>
</protein>
<keyword evidence="2" id="KW-1185">Reference proteome</keyword>
<sequence length="344" mass="39509">MILTLWRLLTLQIDYRLAQDDTALREICKQAQYDANIEPARKALKATSDDYDRRARYVRVMAESTTRGMGSKPDPKTGRIDTTKAWTDQWAARCPNDPDAQLVRAGSLRERAWEVRGGDWASTVRREQWAEFGRLLRLAEQNIDLATHLAPEDPTPWAHRLRIMIDQSAPREDLDEVWAELVRRDPHNRDGHVYQLTSHCRKWGGSHEAMFDFARSVAATAPPGSPLHLLPVRAACEWALWEQNRESGGTSEGVGQRWRQDPTMQSDLDSALHRWFHQPASRHAEWLADVNFLAYGLARTGRDGDAAPVFASIGRYMTPVPWAWWEDKNSTSTFFRARRRARRA</sequence>
<dbReference type="HOGENOM" id="CLU_064093_1_0_11"/>
<dbReference type="AlphaFoldDB" id="A4X934"/>
<dbReference type="RefSeq" id="WP_012014169.1">
    <property type="nucleotide sequence ID" value="NC_009380.1"/>
</dbReference>
<evidence type="ECO:0000313" key="1">
    <source>
        <dbReference type="EMBL" id="ABP55391.1"/>
    </source>
</evidence>
<evidence type="ECO:0000313" key="2">
    <source>
        <dbReference type="Proteomes" id="UP000000235"/>
    </source>
</evidence>
<evidence type="ECO:0008006" key="3">
    <source>
        <dbReference type="Google" id="ProtNLM"/>
    </source>
</evidence>
<dbReference type="Proteomes" id="UP000000235">
    <property type="component" value="Chromosome"/>
</dbReference>
<reference evidence="2" key="1">
    <citation type="journal article" date="2007" name="Proc. Natl. Acad. Sci. U.S.A.">
        <title>Genome sequencing reveals complex secondary metabolome in the marine actinomycete Salinispora tropica.</title>
        <authorList>
            <person name="Udwary D.W."/>
            <person name="Zeigler L."/>
            <person name="Asolkar R.N."/>
            <person name="Singan V."/>
            <person name="Lapidus A."/>
            <person name="Fenical W."/>
            <person name="Jensen P.R."/>
            <person name="Moore B.S."/>
        </authorList>
    </citation>
    <scope>NUCLEOTIDE SEQUENCE [LARGE SCALE GENOMIC DNA]</scope>
    <source>
        <strain evidence="2">ATCC BAA-916 / DSM 44818 / CNB-440</strain>
    </source>
</reference>
<proteinExistence type="predicted"/>
<gene>
    <name evidence="1" type="ordered locus">Strop_2953</name>
</gene>
<dbReference type="EMBL" id="CP000667">
    <property type="protein sequence ID" value="ABP55391.1"/>
    <property type="molecule type" value="Genomic_DNA"/>
</dbReference>
<dbReference type="KEGG" id="stp:Strop_2953"/>